<feature type="transmembrane region" description="Helical" evidence="6">
    <location>
        <begin position="17"/>
        <end position="39"/>
    </location>
</feature>
<comment type="caution">
    <text evidence="9">The sequence shown here is derived from an EMBL/GenBank/DDBJ whole genome shotgun (WGS) entry which is preliminary data.</text>
</comment>
<organism evidence="9 10">
    <name type="scientific">Saccharospirillum mangrovi</name>
    <dbReference type="NCBI Taxonomy" id="2161747"/>
    <lineage>
        <taxon>Bacteria</taxon>
        <taxon>Pseudomonadati</taxon>
        <taxon>Pseudomonadota</taxon>
        <taxon>Gammaproteobacteria</taxon>
        <taxon>Oceanospirillales</taxon>
        <taxon>Saccharospirillaceae</taxon>
        <taxon>Saccharospirillum</taxon>
    </lineage>
</organism>
<feature type="domain" description="Methyl-accepting transducer" evidence="7">
    <location>
        <begin position="251"/>
        <end position="487"/>
    </location>
</feature>
<evidence type="ECO:0000259" key="8">
    <source>
        <dbReference type="PROSITE" id="PS50885"/>
    </source>
</evidence>
<keyword evidence="6" id="KW-1133">Transmembrane helix</keyword>
<dbReference type="Gene3D" id="1.10.287.950">
    <property type="entry name" value="Methyl-accepting chemotaxis protein"/>
    <property type="match status" value="1"/>
</dbReference>
<feature type="coiled-coil region" evidence="5">
    <location>
        <begin position="294"/>
        <end position="349"/>
    </location>
</feature>
<dbReference type="CDD" id="cd06225">
    <property type="entry name" value="HAMP"/>
    <property type="match status" value="1"/>
</dbReference>
<gene>
    <name evidence="9" type="ORF">ACFOOG_14405</name>
</gene>
<evidence type="ECO:0000256" key="3">
    <source>
        <dbReference type="ARBA" id="ARBA00029447"/>
    </source>
</evidence>
<dbReference type="Pfam" id="PF00672">
    <property type="entry name" value="HAMP"/>
    <property type="match status" value="1"/>
</dbReference>
<reference evidence="10" key="1">
    <citation type="journal article" date="2019" name="Int. J. Syst. Evol. Microbiol.">
        <title>The Global Catalogue of Microorganisms (GCM) 10K type strain sequencing project: providing services to taxonomists for standard genome sequencing and annotation.</title>
        <authorList>
            <consortium name="The Broad Institute Genomics Platform"/>
            <consortium name="The Broad Institute Genome Sequencing Center for Infectious Disease"/>
            <person name="Wu L."/>
            <person name="Ma J."/>
        </authorList>
    </citation>
    <scope>NUCLEOTIDE SEQUENCE [LARGE SCALE GENOMIC DNA]</scope>
    <source>
        <strain evidence="10">IBRC 10765</strain>
    </source>
</reference>
<evidence type="ECO:0000256" key="4">
    <source>
        <dbReference type="PROSITE-ProRule" id="PRU00284"/>
    </source>
</evidence>
<dbReference type="PANTHER" id="PTHR32089:SF120">
    <property type="entry name" value="METHYL-ACCEPTING CHEMOTAXIS PROTEIN TLPQ"/>
    <property type="match status" value="1"/>
</dbReference>
<evidence type="ECO:0000256" key="6">
    <source>
        <dbReference type="SAM" id="Phobius"/>
    </source>
</evidence>
<dbReference type="EMBL" id="JBHRYR010000004">
    <property type="protein sequence ID" value="MFC3854032.1"/>
    <property type="molecule type" value="Genomic_DNA"/>
</dbReference>
<dbReference type="SMART" id="SM00283">
    <property type="entry name" value="MA"/>
    <property type="match status" value="1"/>
</dbReference>
<dbReference type="InterPro" id="IPR004089">
    <property type="entry name" value="MCPsignal_dom"/>
</dbReference>
<comment type="subcellular location">
    <subcellularLocation>
        <location evidence="1">Membrane</location>
    </subcellularLocation>
</comment>
<evidence type="ECO:0000256" key="5">
    <source>
        <dbReference type="SAM" id="Coils"/>
    </source>
</evidence>
<keyword evidence="6" id="KW-0812">Transmembrane</keyword>
<dbReference type="RefSeq" id="WP_380697906.1">
    <property type="nucleotide sequence ID" value="NZ_JBHRYR010000004.1"/>
</dbReference>
<dbReference type="InterPro" id="IPR003660">
    <property type="entry name" value="HAMP_dom"/>
</dbReference>
<dbReference type="SUPFAM" id="SSF58104">
    <property type="entry name" value="Methyl-accepting chemotaxis protein (MCP) signaling domain"/>
    <property type="match status" value="1"/>
</dbReference>
<keyword evidence="10" id="KW-1185">Reference proteome</keyword>
<dbReference type="SMART" id="SM00304">
    <property type="entry name" value="HAMP"/>
    <property type="match status" value="2"/>
</dbReference>
<dbReference type="SMART" id="SM01358">
    <property type="entry name" value="HBM"/>
    <property type="match status" value="1"/>
</dbReference>
<protein>
    <submittedName>
        <fullName evidence="9">Methyl-accepting chemotaxis protein</fullName>
    </submittedName>
</protein>
<keyword evidence="6" id="KW-0472">Membrane</keyword>
<keyword evidence="2 4" id="KW-0807">Transducer</keyword>
<sequence length="527" mass="55896">MNTLQNLLSALSIRMKLIVGFGSILALLLVISFVSFSALRGIMTDVEQTIDANQVNVLMGDARLAEKNYIIRGEQIYIDEVNALVDQMQASTAELAAVATTGDEIAAIDRITQGINGYLSAFDAYVAAGPAGNRDALEENITTAARGVSRLIGEWADANYVGMVAREDQAELVMASLSLGALAVGVFLALLITANIVTPTHQLVDILRGLADGDLNQNVTTKRKDELGDLMRSTQDTIVSLRDLVSRLTMGISQLSSATEEMSVVAQQNTQLITEQRGETEQVATAMNEMTVTVQEVAKNAEEASSAAMECEQQTQAGGKLVRHTIDLTKQLADEVDRSSQAVNELKAAGDQIGSVLDVISGIAEQTNLLALNAAIEAARAGEAGRGFAVVADEVRTLSQRTQESTEKIESLITNLQKTAELGVQAMARSAELASTTREPAEKMRTAFAEITDAIGSIQSMTSQIATAVTEQGAVAEEINRNVSNINGVAEQTATASEQTQQATVELSKLGADLQALAATFRVSATS</sequence>
<dbReference type="InterPro" id="IPR004090">
    <property type="entry name" value="Chemotax_Me-accpt_rcpt"/>
</dbReference>
<accession>A0ABV8A3V1</accession>
<dbReference type="Pfam" id="PF00015">
    <property type="entry name" value="MCPsignal"/>
    <property type="match status" value="1"/>
</dbReference>
<evidence type="ECO:0000259" key="7">
    <source>
        <dbReference type="PROSITE" id="PS50111"/>
    </source>
</evidence>
<dbReference type="PRINTS" id="PR00260">
    <property type="entry name" value="CHEMTRNSDUCR"/>
</dbReference>
<name>A0ABV8A3V1_9GAMM</name>
<dbReference type="PROSITE" id="PS50885">
    <property type="entry name" value="HAMP"/>
    <property type="match status" value="1"/>
</dbReference>
<evidence type="ECO:0000256" key="2">
    <source>
        <dbReference type="ARBA" id="ARBA00023224"/>
    </source>
</evidence>
<dbReference type="Gene3D" id="1.20.1440.210">
    <property type="match status" value="1"/>
</dbReference>
<dbReference type="InterPro" id="IPR032255">
    <property type="entry name" value="HBM"/>
</dbReference>
<evidence type="ECO:0000313" key="10">
    <source>
        <dbReference type="Proteomes" id="UP001595617"/>
    </source>
</evidence>
<dbReference type="Proteomes" id="UP001595617">
    <property type="component" value="Unassembled WGS sequence"/>
</dbReference>
<keyword evidence="5" id="KW-0175">Coiled coil</keyword>
<feature type="transmembrane region" description="Helical" evidence="6">
    <location>
        <begin position="172"/>
        <end position="192"/>
    </location>
</feature>
<feature type="domain" description="HAMP" evidence="8">
    <location>
        <begin position="194"/>
        <end position="246"/>
    </location>
</feature>
<proteinExistence type="inferred from homology"/>
<dbReference type="PANTHER" id="PTHR32089">
    <property type="entry name" value="METHYL-ACCEPTING CHEMOTAXIS PROTEIN MCPB"/>
    <property type="match status" value="1"/>
</dbReference>
<evidence type="ECO:0000256" key="1">
    <source>
        <dbReference type="ARBA" id="ARBA00004370"/>
    </source>
</evidence>
<dbReference type="CDD" id="cd11386">
    <property type="entry name" value="MCP_signal"/>
    <property type="match status" value="1"/>
</dbReference>
<dbReference type="PROSITE" id="PS50111">
    <property type="entry name" value="CHEMOTAXIS_TRANSDUC_2"/>
    <property type="match status" value="1"/>
</dbReference>
<evidence type="ECO:0000313" key="9">
    <source>
        <dbReference type="EMBL" id="MFC3854032.1"/>
    </source>
</evidence>
<comment type="similarity">
    <text evidence="3">Belongs to the methyl-accepting chemotaxis (MCP) protein family.</text>
</comment>